<dbReference type="AlphaFoldDB" id="A0A395GWZ5"/>
<evidence type="ECO:0000313" key="12">
    <source>
        <dbReference type="Proteomes" id="UP000249402"/>
    </source>
</evidence>
<evidence type="ECO:0000256" key="4">
    <source>
        <dbReference type="ARBA" id="ARBA00022603"/>
    </source>
</evidence>
<dbReference type="EMBL" id="KZ824448">
    <property type="protein sequence ID" value="RAK99207.1"/>
    <property type="molecule type" value="Genomic_DNA"/>
</dbReference>
<feature type="region of interest" description="Disordered" evidence="10">
    <location>
        <begin position="1"/>
        <end position="158"/>
    </location>
</feature>
<keyword evidence="12" id="KW-1185">Reference proteome</keyword>
<dbReference type="VEuPathDB" id="FungiDB:BO80DRAFT_426740"/>
<feature type="compositionally biased region" description="Polar residues" evidence="10">
    <location>
        <begin position="9"/>
        <end position="39"/>
    </location>
</feature>
<feature type="region of interest" description="Disordered" evidence="10">
    <location>
        <begin position="238"/>
        <end position="257"/>
    </location>
</feature>
<dbReference type="Proteomes" id="UP000249402">
    <property type="component" value="Unassembled WGS sequence"/>
</dbReference>
<proteinExistence type="inferred from homology"/>
<organism evidence="11 12">
    <name type="scientific">Aspergillus ibericus CBS 121593</name>
    <dbReference type="NCBI Taxonomy" id="1448316"/>
    <lineage>
        <taxon>Eukaryota</taxon>
        <taxon>Fungi</taxon>
        <taxon>Dikarya</taxon>
        <taxon>Ascomycota</taxon>
        <taxon>Pezizomycotina</taxon>
        <taxon>Eurotiomycetes</taxon>
        <taxon>Eurotiomycetidae</taxon>
        <taxon>Eurotiales</taxon>
        <taxon>Aspergillaceae</taxon>
        <taxon>Aspergillus</taxon>
        <taxon>Aspergillus subgen. Circumdati</taxon>
    </lineage>
</organism>
<keyword evidence="5 9" id="KW-0808">Transferase</keyword>
<dbReference type="Gene3D" id="3.40.50.150">
    <property type="entry name" value="Vaccinia Virus protein VP39"/>
    <property type="match status" value="1"/>
</dbReference>
<evidence type="ECO:0000256" key="2">
    <source>
        <dbReference type="ARBA" id="ARBA00006301"/>
    </source>
</evidence>
<feature type="compositionally biased region" description="Basic residues" evidence="10">
    <location>
        <begin position="120"/>
        <end position="129"/>
    </location>
</feature>
<dbReference type="InterPro" id="IPR029063">
    <property type="entry name" value="SAM-dependent_MTases_sf"/>
</dbReference>
<dbReference type="SUPFAM" id="SSF53335">
    <property type="entry name" value="S-adenosyl-L-methionine-dependent methyltransferases"/>
    <property type="match status" value="1"/>
</dbReference>
<sequence length="506" mass="55397">MFAVPGWSLETSALKQQEQQTDAKSKSKSATGANGTPLKTNKRKREDHVTKGNVDEMYRRHIEGQKPTPKGQKQNVTFDKKQKKEQKPNGGDQGSAGKKGKQEQTSEGKPEPAAEEGKPAGKKQRKNKNKKQDQQEGNQGASNDASATESFPPAPPKTEAILTPLQQAMRQKLISSRFRHLNETLYTTPSAKAFELFSANPELFDEYHAGFSRQVKESWPSNPVDGYIKAFRVRGAVKAPRKGGKPDNKRNPIAALPRRPNGQCTVADLGCGDAQLARALLPSAKKLDLKLLSYDLHAPKDSPITKADISNLPLADGSVDVTIFCLSLMGTNWVSFVEEAWRVLRSDGKGECWVSEVKSRFGKVHRKKAQIGAKKPFSKSEKKKIKKKAAGDDDGSDVEDAEIYAEDARPADNDDETDISAFVEVFRTRGFVLKPESVDKSNKMFVKMEFVKAGGAPTKGKHASAAGTSAAGPGKKRFIDKSSLNEKGMSAEEEAAVLKPCVYKIR</sequence>
<dbReference type="PANTHER" id="PTHR12787">
    <property type="entry name" value="RIBOSOMAL RNA-PROCESSING PROTEIN 8"/>
    <property type="match status" value="1"/>
</dbReference>
<keyword evidence="7 9" id="KW-0539">Nucleus</keyword>
<dbReference type="GO" id="GO:0042273">
    <property type="term" value="P:ribosomal large subunit biogenesis"/>
    <property type="evidence" value="ECO:0007669"/>
    <property type="project" value="TreeGrafter"/>
</dbReference>
<dbReference type="CDD" id="cd02440">
    <property type="entry name" value="AdoMet_MTases"/>
    <property type="match status" value="1"/>
</dbReference>
<dbReference type="Gene3D" id="1.10.10.2150">
    <property type="entry name" value="Ribosomal RNA-processing protein 8, N-terminal domain"/>
    <property type="match status" value="1"/>
</dbReference>
<dbReference type="GeneID" id="37224708"/>
<evidence type="ECO:0000256" key="10">
    <source>
        <dbReference type="SAM" id="MobiDB-lite"/>
    </source>
</evidence>
<dbReference type="GO" id="GO:0016433">
    <property type="term" value="F:rRNA (adenine) methyltransferase activity"/>
    <property type="evidence" value="ECO:0007669"/>
    <property type="project" value="TreeGrafter"/>
</dbReference>
<dbReference type="PANTHER" id="PTHR12787:SF0">
    <property type="entry name" value="RIBOSOMAL RNA-PROCESSING PROTEIN 8"/>
    <property type="match status" value="1"/>
</dbReference>
<comment type="function">
    <text evidence="9">S-adenosyl-L-methionine-dependent methyltransferase that specifically methylates the N(1) position of adenine in helix 25.1 in 25S rRNA. Required both for ribosomal 40S and 60S subunits biogenesis. Required for efficient pre-rRNA cleavage at site A2.</text>
</comment>
<comment type="subcellular location">
    <subcellularLocation>
        <location evidence="1 9">Nucleus</location>
        <location evidence="1 9">Nucleolus</location>
    </subcellularLocation>
</comment>
<dbReference type="STRING" id="1448316.A0A395GWZ5"/>
<feature type="compositionally biased region" description="Basic and acidic residues" evidence="10">
    <location>
        <begin position="78"/>
        <end position="87"/>
    </location>
</feature>
<feature type="region of interest" description="Disordered" evidence="10">
    <location>
        <begin position="369"/>
        <end position="398"/>
    </location>
</feature>
<dbReference type="GO" id="GO:0005730">
    <property type="term" value="C:nucleolus"/>
    <property type="evidence" value="ECO:0007669"/>
    <property type="project" value="UniProtKB-SubCell"/>
</dbReference>
<feature type="region of interest" description="Disordered" evidence="10">
    <location>
        <begin position="456"/>
        <end position="478"/>
    </location>
</feature>
<evidence type="ECO:0000256" key="3">
    <source>
        <dbReference type="ARBA" id="ARBA00022552"/>
    </source>
</evidence>
<reference evidence="11 12" key="1">
    <citation type="submission" date="2018-02" db="EMBL/GenBank/DDBJ databases">
        <title>The genomes of Aspergillus section Nigri reveals drivers in fungal speciation.</title>
        <authorList>
            <consortium name="DOE Joint Genome Institute"/>
            <person name="Vesth T.C."/>
            <person name="Nybo J."/>
            <person name="Theobald S."/>
            <person name="Brandl J."/>
            <person name="Frisvad J.C."/>
            <person name="Nielsen K.F."/>
            <person name="Lyhne E.K."/>
            <person name="Kogle M.E."/>
            <person name="Kuo A."/>
            <person name="Riley R."/>
            <person name="Clum A."/>
            <person name="Nolan M."/>
            <person name="Lipzen A."/>
            <person name="Salamov A."/>
            <person name="Henrissat B."/>
            <person name="Wiebenga A."/>
            <person name="De vries R.P."/>
            <person name="Grigoriev I.V."/>
            <person name="Mortensen U.H."/>
            <person name="Andersen M.R."/>
            <person name="Baker S.E."/>
        </authorList>
    </citation>
    <scope>NUCLEOTIDE SEQUENCE [LARGE SCALE GENOMIC DNA]</scope>
    <source>
        <strain evidence="11 12">CBS 121593</strain>
    </source>
</reference>
<dbReference type="EC" id="2.1.1.-" evidence="9"/>
<keyword evidence="3 9" id="KW-0698">rRNA processing</keyword>
<keyword evidence="4 9" id="KW-0489">Methyltransferase</keyword>
<dbReference type="Pfam" id="PF05148">
    <property type="entry name" value="Methyltransf_8"/>
    <property type="match status" value="1"/>
</dbReference>
<dbReference type="RefSeq" id="XP_025573535.1">
    <property type="nucleotide sequence ID" value="XM_025719843.1"/>
</dbReference>
<name>A0A395GWZ5_9EURO</name>
<evidence type="ECO:0000256" key="5">
    <source>
        <dbReference type="ARBA" id="ARBA00022679"/>
    </source>
</evidence>
<dbReference type="InterPro" id="IPR007823">
    <property type="entry name" value="RRP8"/>
</dbReference>
<dbReference type="FunFam" id="1.10.10.2150:FF:000001">
    <property type="entry name" value="Ribosomal RNA-processing protein 8"/>
    <property type="match status" value="1"/>
</dbReference>
<keyword evidence="6 9" id="KW-0949">S-adenosyl-L-methionine</keyword>
<evidence type="ECO:0000256" key="7">
    <source>
        <dbReference type="ARBA" id="ARBA00023242"/>
    </source>
</evidence>
<dbReference type="OrthoDB" id="10258825at2759"/>
<dbReference type="InterPro" id="IPR042036">
    <property type="entry name" value="RRP8_N"/>
</dbReference>
<feature type="compositionally biased region" description="Basic and acidic residues" evidence="10">
    <location>
        <begin position="44"/>
        <end position="64"/>
    </location>
</feature>
<evidence type="ECO:0000256" key="9">
    <source>
        <dbReference type="RuleBase" id="RU365074"/>
    </source>
</evidence>
<evidence type="ECO:0000256" key="8">
    <source>
        <dbReference type="ARBA" id="ARBA00076672"/>
    </source>
</evidence>
<evidence type="ECO:0000313" key="11">
    <source>
        <dbReference type="EMBL" id="RAK99207.1"/>
    </source>
</evidence>
<protein>
    <recommendedName>
        <fullName evidence="8 9">Ribosomal RNA-processing protein 8</fullName>
        <ecNumber evidence="9">2.1.1.-</ecNumber>
    </recommendedName>
</protein>
<feature type="compositionally biased region" description="Basic and acidic residues" evidence="10">
    <location>
        <begin position="100"/>
        <end position="119"/>
    </location>
</feature>
<evidence type="ECO:0000256" key="6">
    <source>
        <dbReference type="ARBA" id="ARBA00022691"/>
    </source>
</evidence>
<accession>A0A395GWZ5</accession>
<comment type="similarity">
    <text evidence="2 9">Belongs to the methyltransferase superfamily. RRP8 family.</text>
</comment>
<evidence type="ECO:0000256" key="1">
    <source>
        <dbReference type="ARBA" id="ARBA00004604"/>
    </source>
</evidence>
<gene>
    <name evidence="11" type="ORF">BO80DRAFT_426740</name>
</gene>
<feature type="compositionally biased region" description="Low complexity" evidence="10">
    <location>
        <begin position="463"/>
        <end position="473"/>
    </location>
</feature>